<evidence type="ECO:0000256" key="1">
    <source>
        <dbReference type="ARBA" id="ARBA00004651"/>
    </source>
</evidence>
<feature type="transmembrane region" description="Helical" evidence="6">
    <location>
        <begin position="7"/>
        <end position="29"/>
    </location>
</feature>
<name>A0ABS8YTQ8_9RHOB</name>
<dbReference type="EMBL" id="JAJUOS010000003">
    <property type="protein sequence ID" value="MCE5972848.1"/>
    <property type="molecule type" value="Genomic_DNA"/>
</dbReference>
<protein>
    <submittedName>
        <fullName evidence="7">LPS export ABC transporter permease LptF</fullName>
    </submittedName>
</protein>
<feature type="transmembrane region" description="Helical" evidence="6">
    <location>
        <begin position="311"/>
        <end position="328"/>
    </location>
</feature>
<sequence length="379" mass="41550">MTRLDRYLLSQLMALFGFFALVLVSVYWVNQAVRLFDRLISDGQTAWVVLEFTALTLPNVVRVVLPVAAFAAGVYAVNRASQDSELVVMQATGASPWRLAWPVAVFGLIVALMMTLLVHFLVPASRAQMADRQQQVTENVTARFLVEGSFQHPATGVTIYIRQISELGELLDIFLSDARAGSTRTTYTAERALIVPSDSGPKLVMFDGMAQTLRLSDQSLATMRFADFTYDIGALMSVSARSKRSIDEIMTVPILRAPDEVIAQTRQEPAALTRIVHQRLAQPLLAPAATLLGFSVLLLGGYSRFGLWRQIGGAIFGLIVLQFLTNAVDSATKSAPEAWWLHYVPAGTALSVTALLLWWSGRPRRRPRSATLPAEGVSA</sequence>
<evidence type="ECO:0000256" key="4">
    <source>
        <dbReference type="ARBA" id="ARBA00022989"/>
    </source>
</evidence>
<reference evidence="7 8" key="1">
    <citation type="submission" date="2021-12" db="EMBL/GenBank/DDBJ databases">
        <title>Sinirhodobacter sp. WL0062 is a bacterium isolated from seawater.</title>
        <authorList>
            <person name="Wang L."/>
            <person name="He W."/>
            <person name="Zhang D.-F."/>
        </authorList>
    </citation>
    <scope>NUCLEOTIDE SEQUENCE [LARGE SCALE GENOMIC DNA]</scope>
    <source>
        <strain evidence="7 8">WL0062</strain>
    </source>
</reference>
<feature type="transmembrane region" description="Helical" evidence="6">
    <location>
        <begin position="99"/>
        <end position="122"/>
    </location>
</feature>
<organism evidence="7 8">
    <name type="scientific">Rhodobacter flavimaris</name>
    <dbReference type="NCBI Taxonomy" id="2907145"/>
    <lineage>
        <taxon>Bacteria</taxon>
        <taxon>Pseudomonadati</taxon>
        <taxon>Pseudomonadota</taxon>
        <taxon>Alphaproteobacteria</taxon>
        <taxon>Rhodobacterales</taxon>
        <taxon>Rhodobacter group</taxon>
        <taxon>Rhodobacter</taxon>
    </lineage>
</organism>
<dbReference type="InterPro" id="IPR030922">
    <property type="entry name" value="LptF"/>
</dbReference>
<accession>A0ABS8YTQ8</accession>
<proteinExistence type="predicted"/>
<keyword evidence="4 6" id="KW-1133">Transmembrane helix</keyword>
<evidence type="ECO:0000256" key="5">
    <source>
        <dbReference type="ARBA" id="ARBA00023136"/>
    </source>
</evidence>
<comment type="subcellular location">
    <subcellularLocation>
        <location evidence="1">Cell membrane</location>
        <topology evidence="1">Multi-pass membrane protein</topology>
    </subcellularLocation>
</comment>
<evidence type="ECO:0000313" key="8">
    <source>
        <dbReference type="Proteomes" id="UP001521181"/>
    </source>
</evidence>
<keyword evidence="3 6" id="KW-0812">Transmembrane</keyword>
<dbReference type="Proteomes" id="UP001521181">
    <property type="component" value="Unassembled WGS sequence"/>
</dbReference>
<evidence type="ECO:0000256" key="2">
    <source>
        <dbReference type="ARBA" id="ARBA00022475"/>
    </source>
</evidence>
<keyword evidence="8" id="KW-1185">Reference proteome</keyword>
<keyword evidence="2" id="KW-1003">Cell membrane</keyword>
<dbReference type="NCBIfam" id="TIGR04407">
    <property type="entry name" value="LptF_YjgP"/>
    <property type="match status" value="1"/>
</dbReference>
<evidence type="ECO:0000256" key="3">
    <source>
        <dbReference type="ARBA" id="ARBA00022692"/>
    </source>
</evidence>
<dbReference type="RefSeq" id="WP_233675859.1">
    <property type="nucleotide sequence ID" value="NZ_JAJUOS010000003.1"/>
</dbReference>
<comment type="caution">
    <text evidence="7">The sequence shown here is derived from an EMBL/GenBank/DDBJ whole genome shotgun (WGS) entry which is preliminary data.</text>
</comment>
<keyword evidence="5 6" id="KW-0472">Membrane</keyword>
<evidence type="ECO:0000256" key="6">
    <source>
        <dbReference type="SAM" id="Phobius"/>
    </source>
</evidence>
<evidence type="ECO:0000313" key="7">
    <source>
        <dbReference type="EMBL" id="MCE5972848.1"/>
    </source>
</evidence>
<gene>
    <name evidence="7" type="primary">lptF</name>
    <name evidence="7" type="ORF">LZA78_05100</name>
</gene>
<dbReference type="InterPro" id="IPR005495">
    <property type="entry name" value="LptG/LptF_permease"/>
</dbReference>
<dbReference type="PANTHER" id="PTHR33529">
    <property type="entry name" value="SLR0882 PROTEIN-RELATED"/>
    <property type="match status" value="1"/>
</dbReference>
<dbReference type="PANTHER" id="PTHR33529:SF6">
    <property type="entry name" value="YJGP_YJGQ FAMILY PERMEASE"/>
    <property type="match status" value="1"/>
</dbReference>
<feature type="transmembrane region" description="Helical" evidence="6">
    <location>
        <begin position="340"/>
        <end position="359"/>
    </location>
</feature>
<dbReference type="Pfam" id="PF03739">
    <property type="entry name" value="LptF_LptG"/>
    <property type="match status" value="1"/>
</dbReference>